<protein>
    <submittedName>
        <fullName evidence="1">Uncharacterized protein</fullName>
    </submittedName>
</protein>
<dbReference type="Proteomes" id="UP000799755">
    <property type="component" value="Unassembled WGS sequence"/>
</dbReference>
<evidence type="ECO:0000313" key="1">
    <source>
        <dbReference type="EMBL" id="KAF2474110.1"/>
    </source>
</evidence>
<accession>A0ACB6R711</accession>
<evidence type="ECO:0000313" key="2">
    <source>
        <dbReference type="Proteomes" id="UP000799755"/>
    </source>
</evidence>
<gene>
    <name evidence="1" type="ORF">BDR25DRAFT_351653</name>
</gene>
<name>A0ACB6R711_9PLEO</name>
<proteinExistence type="predicted"/>
<sequence length="167" mass="19635">MKEGRCPFDYVIQNRNLFVAQMVPFLAGPSAQLRLWPFHPKLSFTRCPLRKISPELSFQNLLLKFSHFNLQSHHIRHYPLLKQQRSRLGRLPSRNHHQFAIPIKKQNAKNETFQQSCRGKATEQMIAEMQRKYHPVMSIVSNAHDSYTRIKRVVVVVRTVGYVVKIM</sequence>
<keyword evidence="2" id="KW-1185">Reference proteome</keyword>
<reference evidence="1" key="1">
    <citation type="journal article" date="2020" name="Stud. Mycol.">
        <title>101 Dothideomycetes genomes: a test case for predicting lifestyles and emergence of pathogens.</title>
        <authorList>
            <person name="Haridas S."/>
            <person name="Albert R."/>
            <person name="Binder M."/>
            <person name="Bloem J."/>
            <person name="Labutti K."/>
            <person name="Salamov A."/>
            <person name="Andreopoulos B."/>
            <person name="Baker S."/>
            <person name="Barry K."/>
            <person name="Bills G."/>
            <person name="Bluhm B."/>
            <person name="Cannon C."/>
            <person name="Castanera R."/>
            <person name="Culley D."/>
            <person name="Daum C."/>
            <person name="Ezra D."/>
            <person name="Gonzalez J."/>
            <person name="Henrissat B."/>
            <person name="Kuo A."/>
            <person name="Liang C."/>
            <person name="Lipzen A."/>
            <person name="Lutzoni F."/>
            <person name="Magnuson J."/>
            <person name="Mondo S."/>
            <person name="Nolan M."/>
            <person name="Ohm R."/>
            <person name="Pangilinan J."/>
            <person name="Park H.-J."/>
            <person name="Ramirez L."/>
            <person name="Alfaro M."/>
            <person name="Sun H."/>
            <person name="Tritt A."/>
            <person name="Yoshinaga Y."/>
            <person name="Zwiers L.-H."/>
            <person name="Turgeon B."/>
            <person name="Goodwin S."/>
            <person name="Spatafora J."/>
            <person name="Crous P."/>
            <person name="Grigoriev I."/>
        </authorList>
    </citation>
    <scope>NUCLEOTIDE SEQUENCE</scope>
    <source>
        <strain evidence="1">ATCC 200398</strain>
    </source>
</reference>
<comment type="caution">
    <text evidence="1">The sequence shown here is derived from an EMBL/GenBank/DDBJ whole genome shotgun (WGS) entry which is preliminary data.</text>
</comment>
<dbReference type="EMBL" id="MU003498">
    <property type="protein sequence ID" value="KAF2474110.1"/>
    <property type="molecule type" value="Genomic_DNA"/>
</dbReference>
<organism evidence="1 2">
    <name type="scientific">Lindgomyces ingoldianus</name>
    <dbReference type="NCBI Taxonomy" id="673940"/>
    <lineage>
        <taxon>Eukaryota</taxon>
        <taxon>Fungi</taxon>
        <taxon>Dikarya</taxon>
        <taxon>Ascomycota</taxon>
        <taxon>Pezizomycotina</taxon>
        <taxon>Dothideomycetes</taxon>
        <taxon>Pleosporomycetidae</taxon>
        <taxon>Pleosporales</taxon>
        <taxon>Lindgomycetaceae</taxon>
        <taxon>Lindgomyces</taxon>
    </lineage>
</organism>